<dbReference type="EMBL" id="QICD01000004">
    <property type="protein sequence ID" value="RNL47149.1"/>
    <property type="molecule type" value="Genomic_DNA"/>
</dbReference>
<dbReference type="SUPFAM" id="SSF46689">
    <property type="entry name" value="Homeodomain-like"/>
    <property type="match status" value="1"/>
</dbReference>
<keyword evidence="1 2" id="KW-0238">DNA-binding</keyword>
<evidence type="ECO:0000313" key="5">
    <source>
        <dbReference type="EMBL" id="RNL47149.1"/>
    </source>
</evidence>
<reference evidence="6" key="1">
    <citation type="submission" date="2018-05" db="EMBL/GenBank/DDBJ databases">
        <title>Genome Sequencing of selected type strains of the family Eggerthellaceae.</title>
        <authorList>
            <person name="Danylec N."/>
            <person name="Stoll D.A."/>
            <person name="Doetsch A."/>
            <person name="Huch M."/>
        </authorList>
    </citation>
    <scope>NUCLEOTIDE SEQUENCE [LARGE SCALE GENOMIC DNA]</scope>
    <source>
        <strain evidence="6">DSM 16106</strain>
    </source>
</reference>
<dbReference type="InterPro" id="IPR050109">
    <property type="entry name" value="HTH-type_TetR-like_transc_reg"/>
</dbReference>
<organism evidence="5 6">
    <name type="scientific">Paraeggerthella hongkongensis</name>
    <dbReference type="NCBI Taxonomy" id="230658"/>
    <lineage>
        <taxon>Bacteria</taxon>
        <taxon>Bacillati</taxon>
        <taxon>Actinomycetota</taxon>
        <taxon>Coriobacteriia</taxon>
        <taxon>Eggerthellales</taxon>
        <taxon>Eggerthellaceae</taxon>
        <taxon>Paraeggerthella</taxon>
    </lineage>
</organism>
<evidence type="ECO:0000256" key="3">
    <source>
        <dbReference type="SAM" id="MobiDB-lite"/>
    </source>
</evidence>
<dbReference type="Proteomes" id="UP000278632">
    <property type="component" value="Unassembled WGS sequence"/>
</dbReference>
<evidence type="ECO:0000256" key="2">
    <source>
        <dbReference type="PROSITE-ProRule" id="PRU00335"/>
    </source>
</evidence>
<keyword evidence="6" id="KW-1185">Reference proteome</keyword>
<dbReference type="PROSITE" id="PS50977">
    <property type="entry name" value="HTH_TETR_2"/>
    <property type="match status" value="1"/>
</dbReference>
<dbReference type="InterPro" id="IPR001647">
    <property type="entry name" value="HTH_TetR"/>
</dbReference>
<sequence>MGEEGCAKQAARQKKERAPRDPERRKRQIVEAAAELIAQEGTRHLTHRRVAERAGVPLGSTTQYFKSIDDLLRAGLSLLAEQIAQRNQEMLAQMSGRKAGADMLCDFAIAYLEDKQQVNTDAKFYAAAISDPEVGGLWRRALAECAQDYAPFMDAERLQMLSSFLTGLVVEAAIYDTPHNPEVIRAAIVSLIGEGDGK</sequence>
<dbReference type="RefSeq" id="WP_123191649.1">
    <property type="nucleotide sequence ID" value="NZ_QICD01000004.1"/>
</dbReference>
<dbReference type="Gene3D" id="1.10.357.10">
    <property type="entry name" value="Tetracycline Repressor, domain 2"/>
    <property type="match status" value="1"/>
</dbReference>
<feature type="DNA-binding region" description="H-T-H motif" evidence="2">
    <location>
        <begin position="46"/>
        <end position="65"/>
    </location>
</feature>
<dbReference type="GO" id="GO:0000976">
    <property type="term" value="F:transcription cis-regulatory region binding"/>
    <property type="evidence" value="ECO:0007669"/>
    <property type="project" value="TreeGrafter"/>
</dbReference>
<feature type="region of interest" description="Disordered" evidence="3">
    <location>
        <begin position="1"/>
        <end position="26"/>
    </location>
</feature>
<dbReference type="PRINTS" id="PR00455">
    <property type="entry name" value="HTHTETR"/>
</dbReference>
<evidence type="ECO:0000259" key="4">
    <source>
        <dbReference type="PROSITE" id="PS50977"/>
    </source>
</evidence>
<name>A0A3N0BGP3_9ACTN</name>
<dbReference type="Pfam" id="PF00440">
    <property type="entry name" value="TetR_N"/>
    <property type="match status" value="1"/>
</dbReference>
<protein>
    <recommendedName>
        <fullName evidence="4">HTH tetR-type domain-containing protein</fullName>
    </recommendedName>
</protein>
<dbReference type="PANTHER" id="PTHR30055:SF231">
    <property type="entry name" value="TRANSCRIPTIONAL REGULATORY PROTEIN (PROBABLY DEOR-FAMILY)-RELATED"/>
    <property type="match status" value="1"/>
</dbReference>
<evidence type="ECO:0000313" key="6">
    <source>
        <dbReference type="Proteomes" id="UP000278632"/>
    </source>
</evidence>
<proteinExistence type="predicted"/>
<accession>A0A3N0BGP3</accession>
<dbReference type="InterPro" id="IPR009057">
    <property type="entry name" value="Homeodomain-like_sf"/>
</dbReference>
<gene>
    <name evidence="5" type="ORF">DMP08_03835</name>
</gene>
<comment type="caution">
    <text evidence="5">The sequence shown here is derived from an EMBL/GenBank/DDBJ whole genome shotgun (WGS) entry which is preliminary data.</text>
</comment>
<feature type="domain" description="HTH tetR-type" evidence="4">
    <location>
        <begin position="23"/>
        <end position="83"/>
    </location>
</feature>
<dbReference type="OrthoDB" id="6929199at2"/>
<evidence type="ECO:0000256" key="1">
    <source>
        <dbReference type="ARBA" id="ARBA00023125"/>
    </source>
</evidence>
<dbReference type="PANTHER" id="PTHR30055">
    <property type="entry name" value="HTH-TYPE TRANSCRIPTIONAL REGULATOR RUTR"/>
    <property type="match status" value="1"/>
</dbReference>
<dbReference type="AlphaFoldDB" id="A0A3N0BGP3"/>
<dbReference type="GO" id="GO:0003700">
    <property type="term" value="F:DNA-binding transcription factor activity"/>
    <property type="evidence" value="ECO:0007669"/>
    <property type="project" value="TreeGrafter"/>
</dbReference>